<evidence type="ECO:0000313" key="6">
    <source>
        <dbReference type="Proteomes" id="UP001060039"/>
    </source>
</evidence>
<dbReference type="PRINTS" id="PR00311">
    <property type="entry name" value="BLEOMYCINRST"/>
</dbReference>
<dbReference type="Proteomes" id="UP001060039">
    <property type="component" value="Chromosome"/>
</dbReference>
<dbReference type="CDD" id="cd08350">
    <property type="entry name" value="BLMT_like"/>
    <property type="match status" value="1"/>
</dbReference>
<dbReference type="EMBL" id="CP101497">
    <property type="protein sequence ID" value="UTT62236.1"/>
    <property type="molecule type" value="Genomic_DNA"/>
</dbReference>
<dbReference type="InterPro" id="IPR004360">
    <property type="entry name" value="Glyas_Fos-R_dOase_dom"/>
</dbReference>
<dbReference type="Pfam" id="PF00903">
    <property type="entry name" value="Glyoxalase"/>
    <property type="match status" value="1"/>
</dbReference>
<evidence type="ECO:0000256" key="3">
    <source>
        <dbReference type="ARBA" id="ARBA00023251"/>
    </source>
</evidence>
<dbReference type="PROSITE" id="PS51819">
    <property type="entry name" value="VOC"/>
    <property type="match status" value="1"/>
</dbReference>
<evidence type="ECO:0000259" key="4">
    <source>
        <dbReference type="PROSITE" id="PS51819"/>
    </source>
</evidence>
<evidence type="ECO:0000313" key="5">
    <source>
        <dbReference type="EMBL" id="UTT62236.1"/>
    </source>
</evidence>
<dbReference type="RefSeq" id="WP_255159379.1">
    <property type="nucleotide sequence ID" value="NZ_CP101497.1"/>
</dbReference>
<evidence type="ECO:0000256" key="2">
    <source>
        <dbReference type="ARBA" id="ARBA00021572"/>
    </source>
</evidence>
<accession>A0ABY5FVA2</accession>
<dbReference type="Gene3D" id="3.10.180.10">
    <property type="entry name" value="2,3-Dihydroxybiphenyl 1,2-Dioxygenase, domain 1"/>
    <property type="match status" value="1"/>
</dbReference>
<comment type="similarity">
    <text evidence="1">Belongs to the bleomycin resistance protein family.</text>
</comment>
<dbReference type="InterPro" id="IPR029068">
    <property type="entry name" value="Glyas_Bleomycin-R_OHBP_Dase"/>
</dbReference>
<dbReference type="InterPro" id="IPR037523">
    <property type="entry name" value="VOC_core"/>
</dbReference>
<name>A0ABY5FVA2_9MICO</name>
<sequence>MADHAVPTLPSRDLDATAAFYKKLGFVEQYRDAGWLIMSRGDLTLEFFPHPDLDPSTSDHQANLRVDDLDALHAAFAESGVPLATIGIPRLTPIETQQWGARAAFLIDLDGTMLRLIEN</sequence>
<proteinExistence type="inferred from homology"/>
<feature type="domain" description="VOC" evidence="4">
    <location>
        <begin position="1"/>
        <end position="119"/>
    </location>
</feature>
<keyword evidence="6" id="KW-1185">Reference proteome</keyword>
<organism evidence="5 6">
    <name type="scientific">Microcella humidisoli</name>
    <dbReference type="NCBI Taxonomy" id="2963406"/>
    <lineage>
        <taxon>Bacteria</taxon>
        <taxon>Bacillati</taxon>
        <taxon>Actinomycetota</taxon>
        <taxon>Actinomycetes</taxon>
        <taxon>Micrococcales</taxon>
        <taxon>Microbacteriaceae</taxon>
        <taxon>Microcella</taxon>
    </lineage>
</organism>
<reference evidence="5" key="1">
    <citation type="submission" date="2022-07" db="EMBL/GenBank/DDBJ databases">
        <title>Taxonomic analysis of Microcella humidisoli nov. sp., isolated from riverside soil.</title>
        <authorList>
            <person name="Molina K.M."/>
            <person name="Kim S.B."/>
        </authorList>
    </citation>
    <scope>NUCLEOTIDE SEQUENCE</scope>
    <source>
        <strain evidence="5">MMS21-STM10</strain>
    </source>
</reference>
<evidence type="ECO:0000256" key="1">
    <source>
        <dbReference type="ARBA" id="ARBA00011051"/>
    </source>
</evidence>
<dbReference type="InterPro" id="IPR000335">
    <property type="entry name" value="Bleomycin-R"/>
</dbReference>
<keyword evidence="3" id="KW-0046">Antibiotic resistance</keyword>
<gene>
    <name evidence="5" type="ORF">NNL39_11300</name>
</gene>
<protein>
    <recommendedName>
        <fullName evidence="2">Bleomycin resistance protein</fullName>
    </recommendedName>
</protein>
<dbReference type="SUPFAM" id="SSF54593">
    <property type="entry name" value="Glyoxalase/Bleomycin resistance protein/Dihydroxybiphenyl dioxygenase"/>
    <property type="match status" value="1"/>
</dbReference>